<evidence type="ECO:0000313" key="3">
    <source>
        <dbReference type="EMBL" id="KAK2580090.1"/>
    </source>
</evidence>
<dbReference type="InterPro" id="IPR036865">
    <property type="entry name" value="CRAL-TRIO_dom_sf"/>
</dbReference>
<dbReference type="PROSITE" id="PS50191">
    <property type="entry name" value="CRAL_TRIO"/>
    <property type="match status" value="1"/>
</dbReference>
<dbReference type="InterPro" id="IPR036273">
    <property type="entry name" value="CRAL/TRIO_N_dom_sf"/>
</dbReference>
<dbReference type="Gene3D" id="3.40.525.10">
    <property type="entry name" value="CRAL-TRIO lipid binding domain"/>
    <property type="match status" value="1"/>
</dbReference>
<evidence type="ECO:0000256" key="1">
    <source>
        <dbReference type="SAM" id="Phobius"/>
    </source>
</evidence>
<dbReference type="SUPFAM" id="SSF52087">
    <property type="entry name" value="CRAL/TRIO domain"/>
    <property type="match status" value="1"/>
</dbReference>
<feature type="transmembrane region" description="Helical" evidence="1">
    <location>
        <begin position="273"/>
        <end position="293"/>
    </location>
</feature>
<dbReference type="PANTHER" id="PTHR10174">
    <property type="entry name" value="ALPHA-TOCOPHEROL TRANSFER PROTEIN-RELATED"/>
    <property type="match status" value="1"/>
</dbReference>
<keyword evidence="4" id="KW-1185">Reference proteome</keyword>
<dbReference type="EMBL" id="JAIFRP010000062">
    <property type="protein sequence ID" value="KAK2580090.1"/>
    <property type="molecule type" value="Genomic_DNA"/>
</dbReference>
<gene>
    <name evidence="3" type="ORF">KPH14_012371</name>
</gene>
<dbReference type="InterPro" id="IPR001251">
    <property type="entry name" value="CRAL-TRIO_dom"/>
</dbReference>
<name>A0AAD9RII6_9HYME</name>
<accession>A0AAD9RII6</accession>
<dbReference type="SMART" id="SM00516">
    <property type="entry name" value="SEC14"/>
    <property type="match status" value="1"/>
</dbReference>
<dbReference type="GO" id="GO:1902936">
    <property type="term" value="F:phosphatidylinositol bisphosphate binding"/>
    <property type="evidence" value="ECO:0007669"/>
    <property type="project" value="TreeGrafter"/>
</dbReference>
<feature type="domain" description="CRAL-TRIO" evidence="2">
    <location>
        <begin position="44"/>
        <end position="249"/>
    </location>
</feature>
<keyword evidence="1" id="KW-0812">Transmembrane</keyword>
<sequence length="298" mass="34574">MANEIPANIYSIEDAFKNNPELKESDIQIIREWCQKQLHFPKIPDAYLILFLQSNYYQLEPTKNAIENFLTVRTHVPEIFSNRDPFVKELRSQINVVATIPLKENSKHGYKLIFGAITDPDPTHYVFFECIKSFCMITELDPLEKGPSKGVAYVVDVKNFSLGHVARINLMGVKKFLYYVQETIPVRLKHIHILNCNPAVETLLNMCKPFMKKELIEMIHFHYSLKSLEEYIAIDTLPNEFGGKAGNIKDLVEEQIKKLDDNHANVKLLFRVFSQHGIITIYVMIISSLKYIFPLRRL</sequence>
<dbReference type="SUPFAM" id="SSF46938">
    <property type="entry name" value="CRAL/TRIO N-terminal domain"/>
    <property type="match status" value="1"/>
</dbReference>
<evidence type="ECO:0000313" key="4">
    <source>
        <dbReference type="Proteomes" id="UP001258017"/>
    </source>
</evidence>
<dbReference type="CDD" id="cd00170">
    <property type="entry name" value="SEC14"/>
    <property type="match status" value="1"/>
</dbReference>
<keyword evidence="1" id="KW-1133">Transmembrane helix</keyword>
<reference evidence="3" key="2">
    <citation type="journal article" date="2023" name="Commun. Biol.">
        <title>Intrasexual cuticular hydrocarbon dimorphism in a wasp sheds light on hydrocarbon biosynthesis genes in Hymenoptera.</title>
        <authorList>
            <person name="Moris V.C."/>
            <person name="Podsiadlowski L."/>
            <person name="Martin S."/>
            <person name="Oeyen J.P."/>
            <person name="Donath A."/>
            <person name="Petersen M."/>
            <person name="Wilbrandt J."/>
            <person name="Misof B."/>
            <person name="Liedtke D."/>
            <person name="Thamm M."/>
            <person name="Scheiner R."/>
            <person name="Schmitt T."/>
            <person name="Niehuis O."/>
        </authorList>
    </citation>
    <scope>NUCLEOTIDE SEQUENCE</scope>
    <source>
        <strain evidence="3">GBR_01_08_01A</strain>
    </source>
</reference>
<dbReference type="AlphaFoldDB" id="A0AAD9RII6"/>
<organism evidence="3 4">
    <name type="scientific">Odynerus spinipes</name>
    <dbReference type="NCBI Taxonomy" id="1348599"/>
    <lineage>
        <taxon>Eukaryota</taxon>
        <taxon>Metazoa</taxon>
        <taxon>Ecdysozoa</taxon>
        <taxon>Arthropoda</taxon>
        <taxon>Hexapoda</taxon>
        <taxon>Insecta</taxon>
        <taxon>Pterygota</taxon>
        <taxon>Neoptera</taxon>
        <taxon>Endopterygota</taxon>
        <taxon>Hymenoptera</taxon>
        <taxon>Apocrita</taxon>
        <taxon>Aculeata</taxon>
        <taxon>Vespoidea</taxon>
        <taxon>Vespidae</taxon>
        <taxon>Eumeninae</taxon>
        <taxon>Odynerus</taxon>
    </lineage>
</organism>
<dbReference type="Pfam" id="PF00650">
    <property type="entry name" value="CRAL_TRIO"/>
    <property type="match status" value="1"/>
</dbReference>
<dbReference type="GO" id="GO:0016020">
    <property type="term" value="C:membrane"/>
    <property type="evidence" value="ECO:0007669"/>
    <property type="project" value="TreeGrafter"/>
</dbReference>
<protein>
    <recommendedName>
        <fullName evidence="2">CRAL-TRIO domain-containing protein</fullName>
    </recommendedName>
</protein>
<keyword evidence="1" id="KW-0472">Membrane</keyword>
<dbReference type="Proteomes" id="UP001258017">
    <property type="component" value="Unassembled WGS sequence"/>
</dbReference>
<reference evidence="3" key="1">
    <citation type="submission" date="2021-08" db="EMBL/GenBank/DDBJ databases">
        <authorList>
            <person name="Misof B."/>
            <person name="Oliver O."/>
            <person name="Podsiadlowski L."/>
            <person name="Donath A."/>
            <person name="Peters R."/>
            <person name="Mayer C."/>
            <person name="Rust J."/>
            <person name="Gunkel S."/>
            <person name="Lesny P."/>
            <person name="Martin S."/>
            <person name="Oeyen J.P."/>
            <person name="Petersen M."/>
            <person name="Panagiotis P."/>
            <person name="Wilbrandt J."/>
            <person name="Tanja T."/>
        </authorList>
    </citation>
    <scope>NUCLEOTIDE SEQUENCE</scope>
    <source>
        <strain evidence="3">GBR_01_08_01A</strain>
        <tissue evidence="3">Thorax + abdomen</tissue>
    </source>
</reference>
<dbReference type="PANTHER" id="PTHR10174:SF213">
    <property type="entry name" value="CRAL-TRIO DOMAIN-CONTAINING PROTEIN"/>
    <property type="match status" value="1"/>
</dbReference>
<dbReference type="PRINTS" id="PR00180">
    <property type="entry name" value="CRETINALDHBP"/>
</dbReference>
<comment type="caution">
    <text evidence="3">The sequence shown here is derived from an EMBL/GenBank/DDBJ whole genome shotgun (WGS) entry which is preliminary data.</text>
</comment>
<proteinExistence type="predicted"/>
<evidence type="ECO:0000259" key="2">
    <source>
        <dbReference type="PROSITE" id="PS50191"/>
    </source>
</evidence>